<sequence>MPLTLNLTSEIEQYLSQKAREKGLSLEAYALKLLKDKYLGKINYTYLTPLLPLASCLLPIFTRKLILHDYLLF</sequence>
<dbReference type="RefSeq" id="WP_002785763.1">
    <property type="nucleotide sequence ID" value="NZ_HE973319.1"/>
</dbReference>
<evidence type="ECO:0000313" key="1">
    <source>
        <dbReference type="EMBL" id="CCI20552.1"/>
    </source>
</evidence>
<dbReference type="Proteomes" id="UP000003613">
    <property type="component" value="Unassembled WGS sequence"/>
</dbReference>
<reference evidence="1 2" key="1">
    <citation type="submission" date="2012-04" db="EMBL/GenBank/DDBJ databases">
        <authorList>
            <person name="Genoscope - CEA"/>
        </authorList>
    </citation>
    <scope>NUCLEOTIDE SEQUENCE [LARGE SCALE GENOMIC DNA]</scope>
    <source>
        <strain evidence="1 2">9807</strain>
    </source>
</reference>
<dbReference type="AlphaFoldDB" id="I4HES8"/>
<protein>
    <submittedName>
        <fullName evidence="1">Uncharacterized protein</fullName>
    </submittedName>
</protein>
<evidence type="ECO:0000313" key="2">
    <source>
        <dbReference type="Proteomes" id="UP000003613"/>
    </source>
</evidence>
<comment type="caution">
    <text evidence="1">The sequence shown here is derived from an EMBL/GenBank/DDBJ whole genome shotgun (WGS) entry which is preliminary data.</text>
</comment>
<name>I4HES8_MICAE</name>
<accession>I4HES8</accession>
<proteinExistence type="predicted"/>
<dbReference type="HOGENOM" id="CLU_2700592_0_0_3"/>
<dbReference type="EMBL" id="CAIM01000760">
    <property type="protein sequence ID" value="CCI20552.1"/>
    <property type="molecule type" value="Genomic_DNA"/>
</dbReference>
<organism evidence="1 2">
    <name type="scientific">Microcystis aeruginosa PCC 9807</name>
    <dbReference type="NCBI Taxonomy" id="1160283"/>
    <lineage>
        <taxon>Bacteria</taxon>
        <taxon>Bacillati</taxon>
        <taxon>Cyanobacteriota</taxon>
        <taxon>Cyanophyceae</taxon>
        <taxon>Oscillatoriophycideae</taxon>
        <taxon>Chroococcales</taxon>
        <taxon>Microcystaceae</taxon>
        <taxon>Microcystis</taxon>
    </lineage>
</organism>
<gene>
    <name evidence="1" type="ORF">MICAF_790003</name>
</gene>